<feature type="signal peptide" evidence="3">
    <location>
        <begin position="1"/>
        <end position="18"/>
    </location>
</feature>
<dbReference type="InterPro" id="IPR014044">
    <property type="entry name" value="CAP_dom"/>
</dbReference>
<protein>
    <submittedName>
        <fullName evidence="6">Venom allergen 3-like</fullName>
    </submittedName>
</protein>
<reference evidence="6" key="1">
    <citation type="submission" date="2025-08" db="UniProtKB">
        <authorList>
            <consortium name="RefSeq"/>
        </authorList>
    </citation>
    <scope>IDENTIFICATION</scope>
</reference>
<feature type="chain" id="PRO_5045828119" evidence="3">
    <location>
        <begin position="19"/>
        <end position="327"/>
    </location>
</feature>
<evidence type="ECO:0000256" key="2">
    <source>
        <dbReference type="ARBA" id="ARBA00022525"/>
    </source>
</evidence>
<evidence type="ECO:0000259" key="4">
    <source>
        <dbReference type="SMART" id="SM00198"/>
    </source>
</evidence>
<dbReference type="GeneID" id="112046245"/>
<sequence length="327" mass="36949">MPTILLLALLSLSHSALVDDRTYCAPRFNRLCQGKGRHVACQFPNPGAGPSCQNYTRIQFTSDLKHFLLHYINKRRQRVATGGETVRGGVRLPRPQIMMLVSWDLELATLAQRLADQCSFAHDECRATVRYPYPGQSIGEVRWRGVGGEAVALGVHRALRRVLDAWCGERRRVFARQLTAPFKLTRDMSWGHFSQLIVWRLSAVGCGAARHGDQRQRLLLVCDFSHTNMLGQRTIVPGPLAQCPTLTVRRPSSAYPLLCAPAKRATPAENYQESIKEYDYNIDTDSGEDDEGYRTTKVIDRTIENRKGFNFKTKMETNTQSATKARR</sequence>
<dbReference type="PRINTS" id="PR00838">
    <property type="entry name" value="V5ALLERGEN"/>
</dbReference>
<dbReference type="InterPro" id="IPR002413">
    <property type="entry name" value="V5_allergen-like"/>
</dbReference>
<name>A0ABM3M1V7_BICAN</name>
<proteinExistence type="predicted"/>
<gene>
    <name evidence="6" type="primary">LOC112046245</name>
</gene>
<evidence type="ECO:0000256" key="3">
    <source>
        <dbReference type="SAM" id="SignalP"/>
    </source>
</evidence>
<dbReference type="Gene3D" id="3.40.33.10">
    <property type="entry name" value="CAP"/>
    <property type="match status" value="1"/>
</dbReference>
<dbReference type="RefSeq" id="XP_052745014.1">
    <property type="nucleotide sequence ID" value="XM_052889054.1"/>
</dbReference>
<accession>A0ABM3M1V7</accession>
<dbReference type="Proteomes" id="UP001652582">
    <property type="component" value="Chromosome 24"/>
</dbReference>
<keyword evidence="5" id="KW-1185">Reference proteome</keyword>
<keyword evidence="3" id="KW-0732">Signal</keyword>
<dbReference type="SMART" id="SM00198">
    <property type="entry name" value="SCP"/>
    <property type="match status" value="1"/>
</dbReference>
<dbReference type="SUPFAM" id="SSF55797">
    <property type="entry name" value="PR-1-like"/>
    <property type="match status" value="1"/>
</dbReference>
<dbReference type="InterPro" id="IPR001283">
    <property type="entry name" value="CRISP-related"/>
</dbReference>
<feature type="domain" description="SCP" evidence="4">
    <location>
        <begin position="62"/>
        <end position="231"/>
    </location>
</feature>
<evidence type="ECO:0000256" key="1">
    <source>
        <dbReference type="ARBA" id="ARBA00004613"/>
    </source>
</evidence>
<organism evidence="5 6">
    <name type="scientific">Bicyclus anynana</name>
    <name type="common">Squinting bush brown butterfly</name>
    <dbReference type="NCBI Taxonomy" id="110368"/>
    <lineage>
        <taxon>Eukaryota</taxon>
        <taxon>Metazoa</taxon>
        <taxon>Ecdysozoa</taxon>
        <taxon>Arthropoda</taxon>
        <taxon>Hexapoda</taxon>
        <taxon>Insecta</taxon>
        <taxon>Pterygota</taxon>
        <taxon>Neoptera</taxon>
        <taxon>Endopterygota</taxon>
        <taxon>Lepidoptera</taxon>
        <taxon>Glossata</taxon>
        <taxon>Ditrysia</taxon>
        <taxon>Papilionoidea</taxon>
        <taxon>Nymphalidae</taxon>
        <taxon>Satyrinae</taxon>
        <taxon>Satyrini</taxon>
        <taxon>Mycalesina</taxon>
        <taxon>Bicyclus</taxon>
    </lineage>
</organism>
<evidence type="ECO:0000313" key="5">
    <source>
        <dbReference type="Proteomes" id="UP001652582"/>
    </source>
</evidence>
<dbReference type="Pfam" id="PF00188">
    <property type="entry name" value="CAP"/>
    <property type="match status" value="1"/>
</dbReference>
<dbReference type="CDD" id="cd05380">
    <property type="entry name" value="CAP_euk"/>
    <property type="match status" value="1"/>
</dbReference>
<keyword evidence="2" id="KW-0964">Secreted</keyword>
<evidence type="ECO:0000313" key="6">
    <source>
        <dbReference type="RefSeq" id="XP_052745014.1"/>
    </source>
</evidence>
<comment type="subcellular location">
    <subcellularLocation>
        <location evidence="1">Secreted</location>
    </subcellularLocation>
</comment>
<dbReference type="PANTHER" id="PTHR10334">
    <property type="entry name" value="CYSTEINE-RICH SECRETORY PROTEIN-RELATED"/>
    <property type="match status" value="1"/>
</dbReference>
<dbReference type="InterPro" id="IPR035940">
    <property type="entry name" value="CAP_sf"/>
</dbReference>